<dbReference type="WBParaSite" id="Hba_14190">
    <property type="protein sequence ID" value="Hba_14190"/>
    <property type="gene ID" value="Hba_14190"/>
</dbReference>
<name>A0A1I7X9S9_HETBA</name>
<evidence type="ECO:0000313" key="1">
    <source>
        <dbReference type="Proteomes" id="UP000095283"/>
    </source>
</evidence>
<evidence type="ECO:0000313" key="2">
    <source>
        <dbReference type="WBParaSite" id="Hba_14190"/>
    </source>
</evidence>
<proteinExistence type="predicted"/>
<dbReference type="AlphaFoldDB" id="A0A1I7X9S9"/>
<accession>A0A1I7X9S9</accession>
<keyword evidence="1" id="KW-1185">Reference proteome</keyword>
<sequence length="72" mass="8120">MLYAFCGLLVFPQQSSNREEAQFDAESESVIRMQNRSLGSELQSTMESVLRVHFVASHPGSHCTLQAPHRNK</sequence>
<reference evidence="2" key="1">
    <citation type="submission" date="2016-11" db="UniProtKB">
        <authorList>
            <consortium name="WormBaseParasite"/>
        </authorList>
    </citation>
    <scope>IDENTIFICATION</scope>
</reference>
<protein>
    <submittedName>
        <fullName evidence="2">Secreted protein</fullName>
    </submittedName>
</protein>
<organism evidence="1 2">
    <name type="scientific">Heterorhabditis bacteriophora</name>
    <name type="common">Entomopathogenic nematode worm</name>
    <dbReference type="NCBI Taxonomy" id="37862"/>
    <lineage>
        <taxon>Eukaryota</taxon>
        <taxon>Metazoa</taxon>
        <taxon>Ecdysozoa</taxon>
        <taxon>Nematoda</taxon>
        <taxon>Chromadorea</taxon>
        <taxon>Rhabditida</taxon>
        <taxon>Rhabditina</taxon>
        <taxon>Rhabditomorpha</taxon>
        <taxon>Strongyloidea</taxon>
        <taxon>Heterorhabditidae</taxon>
        <taxon>Heterorhabditis</taxon>
    </lineage>
</organism>
<dbReference type="Proteomes" id="UP000095283">
    <property type="component" value="Unplaced"/>
</dbReference>